<proteinExistence type="predicted"/>
<evidence type="ECO:0000256" key="1">
    <source>
        <dbReference type="ARBA" id="ARBA00004651"/>
    </source>
</evidence>
<dbReference type="InterPro" id="IPR039421">
    <property type="entry name" value="Type_1_exporter"/>
</dbReference>
<dbReference type="InterPro" id="IPR003439">
    <property type="entry name" value="ABC_transporter-like_ATP-bd"/>
</dbReference>
<dbReference type="AlphaFoldDB" id="A0A1M5IFD0"/>
<dbReference type="Gene3D" id="1.20.1560.10">
    <property type="entry name" value="ABC transporter type 1, transmembrane domain"/>
    <property type="match status" value="1"/>
</dbReference>
<dbReference type="GO" id="GO:0005886">
    <property type="term" value="C:plasma membrane"/>
    <property type="evidence" value="ECO:0007669"/>
    <property type="project" value="UniProtKB-SubCell"/>
</dbReference>
<dbReference type="CDD" id="cd03251">
    <property type="entry name" value="ABCC_MsbA"/>
    <property type="match status" value="1"/>
</dbReference>
<dbReference type="PANTHER" id="PTHR43394">
    <property type="entry name" value="ATP-DEPENDENT PERMEASE MDL1, MITOCHONDRIAL"/>
    <property type="match status" value="1"/>
</dbReference>
<dbReference type="PROSITE" id="PS00211">
    <property type="entry name" value="ABC_TRANSPORTER_1"/>
    <property type="match status" value="1"/>
</dbReference>
<evidence type="ECO:0000259" key="9">
    <source>
        <dbReference type="PROSITE" id="PS50929"/>
    </source>
</evidence>
<dbReference type="InterPro" id="IPR036640">
    <property type="entry name" value="ABC1_TM_sf"/>
</dbReference>
<dbReference type="SMART" id="SM00382">
    <property type="entry name" value="AAA"/>
    <property type="match status" value="1"/>
</dbReference>
<feature type="transmembrane region" description="Helical" evidence="7">
    <location>
        <begin position="187"/>
        <end position="218"/>
    </location>
</feature>
<dbReference type="Pfam" id="PF00005">
    <property type="entry name" value="ABC_tran"/>
    <property type="match status" value="1"/>
</dbReference>
<name>A0A1M5IFD0_9BACT</name>
<feature type="transmembrane region" description="Helical" evidence="7">
    <location>
        <begin position="93"/>
        <end position="113"/>
    </location>
</feature>
<dbReference type="InterPro" id="IPR017871">
    <property type="entry name" value="ABC_transporter-like_CS"/>
</dbReference>
<dbReference type="STRING" id="1346286.SAMN05444362_11959"/>
<gene>
    <name evidence="10" type="ORF">SAMN05444362_11959</name>
</gene>
<dbReference type="PANTHER" id="PTHR43394:SF1">
    <property type="entry name" value="ATP-BINDING CASSETTE SUB-FAMILY B MEMBER 10, MITOCHONDRIAL"/>
    <property type="match status" value="1"/>
</dbReference>
<dbReference type="EMBL" id="FQUC01000019">
    <property type="protein sequence ID" value="SHG26946.1"/>
    <property type="molecule type" value="Genomic_DNA"/>
</dbReference>
<reference evidence="11" key="1">
    <citation type="submission" date="2016-11" db="EMBL/GenBank/DDBJ databases">
        <authorList>
            <person name="Varghese N."/>
            <person name="Submissions S."/>
        </authorList>
    </citation>
    <scope>NUCLEOTIDE SEQUENCE [LARGE SCALE GENOMIC DNA]</scope>
    <source>
        <strain evidence="11">DSM 27370</strain>
    </source>
</reference>
<dbReference type="SUPFAM" id="SSF90123">
    <property type="entry name" value="ABC transporter transmembrane region"/>
    <property type="match status" value="1"/>
</dbReference>
<evidence type="ECO:0000256" key="7">
    <source>
        <dbReference type="SAM" id="Phobius"/>
    </source>
</evidence>
<dbReference type="GO" id="GO:0016887">
    <property type="term" value="F:ATP hydrolysis activity"/>
    <property type="evidence" value="ECO:0007669"/>
    <property type="project" value="InterPro"/>
</dbReference>
<dbReference type="FunFam" id="3.40.50.300:FF:000218">
    <property type="entry name" value="Multidrug ABC transporter ATP-binding protein"/>
    <property type="match status" value="1"/>
</dbReference>
<evidence type="ECO:0000313" key="10">
    <source>
        <dbReference type="EMBL" id="SHG26946.1"/>
    </source>
</evidence>
<evidence type="ECO:0000256" key="3">
    <source>
        <dbReference type="ARBA" id="ARBA00022741"/>
    </source>
</evidence>
<dbReference type="OrthoDB" id="9760358at2"/>
<keyword evidence="3" id="KW-0547">Nucleotide-binding</keyword>
<dbReference type="PROSITE" id="PS50929">
    <property type="entry name" value="ABC_TM1F"/>
    <property type="match status" value="1"/>
</dbReference>
<protein>
    <submittedName>
        <fullName evidence="10">ATP-binding cassette, subfamily B/ATP-binding cassette, subfamily B, MsbA</fullName>
    </submittedName>
</protein>
<evidence type="ECO:0000313" key="11">
    <source>
        <dbReference type="Proteomes" id="UP000184480"/>
    </source>
</evidence>
<keyword evidence="4 10" id="KW-0067">ATP-binding</keyword>
<evidence type="ECO:0000256" key="4">
    <source>
        <dbReference type="ARBA" id="ARBA00022840"/>
    </source>
</evidence>
<sequence length="617" mass="69500">MKDFIKVLRRFIPPYRGQLILSFVFNILSALMNVFSFALIVPILNILFRIDDKVYDFVPWISADAASFMQKMESIGGALKNNFYYYSAHYIDLYGAASVLFALAVALIILTFIKTGVYYLSSYFLIPIRTGVVRDIRNQINDKILSLPLSFFSEERKGDIIARMTGDVGEVENSIMSSLDMLFKNPILILVYFTTMLIVSWQLTIFVLVLLPLSGFVMGRVSKTLKKKSAEAQNKWGELMAQIEETLGGLRIIKAFNAEQKVSDRFYSGGNDLRRMSNRIARRQQLAHPMSEFLGTATIAVVLWYGGTLILGNDASITASSFMFYLVMFYSIINPAKEFSKSAYAIQKGLASMERIDKILNAESDINDPENPVKLSFNSDIEYKNVWFKYKNNWVLQDINLTIPKGKTIALVGQSGSGKSTMVDLLPRFYDVNEGQITIDGVDIRQARITDLRGLMGNVNQEAILFNDTFFNNIAFGVENATMEGVEEAAKVANAHDFISASENGYDTNIGDRGGKLSGGQRQRLSIARAVLKNPQILILDEATSALDTESERLVQEALENLMRNRTTIVIAHRLSTIKSADEICVMHEGRIVERGHHDELYDLNGYYRKLCDMQNF</sequence>
<keyword evidence="6 7" id="KW-0472">Membrane</keyword>
<feature type="transmembrane region" description="Helical" evidence="7">
    <location>
        <begin position="20"/>
        <end position="48"/>
    </location>
</feature>
<dbReference type="GO" id="GO:0015421">
    <property type="term" value="F:ABC-type oligopeptide transporter activity"/>
    <property type="evidence" value="ECO:0007669"/>
    <property type="project" value="TreeGrafter"/>
</dbReference>
<keyword evidence="5 7" id="KW-1133">Transmembrane helix</keyword>
<dbReference type="Pfam" id="PF00664">
    <property type="entry name" value="ABC_membrane"/>
    <property type="match status" value="1"/>
</dbReference>
<dbReference type="SUPFAM" id="SSF52540">
    <property type="entry name" value="P-loop containing nucleoside triphosphate hydrolases"/>
    <property type="match status" value="1"/>
</dbReference>
<evidence type="ECO:0000256" key="5">
    <source>
        <dbReference type="ARBA" id="ARBA00022989"/>
    </source>
</evidence>
<keyword evidence="2 7" id="KW-0812">Transmembrane</keyword>
<dbReference type="GO" id="GO:0005524">
    <property type="term" value="F:ATP binding"/>
    <property type="evidence" value="ECO:0007669"/>
    <property type="project" value="UniProtKB-KW"/>
</dbReference>
<dbReference type="InterPro" id="IPR027417">
    <property type="entry name" value="P-loop_NTPase"/>
</dbReference>
<keyword evidence="11" id="KW-1185">Reference proteome</keyword>
<feature type="domain" description="ABC transmembrane type-1" evidence="9">
    <location>
        <begin position="20"/>
        <end position="348"/>
    </location>
</feature>
<dbReference type="CDD" id="cd18552">
    <property type="entry name" value="ABC_6TM_MsbA_like"/>
    <property type="match status" value="1"/>
</dbReference>
<evidence type="ECO:0000256" key="2">
    <source>
        <dbReference type="ARBA" id="ARBA00022692"/>
    </source>
</evidence>
<dbReference type="PROSITE" id="PS50893">
    <property type="entry name" value="ABC_TRANSPORTER_2"/>
    <property type="match status" value="1"/>
</dbReference>
<organism evidence="10 11">
    <name type="scientific">Dysgonomonas macrotermitis</name>
    <dbReference type="NCBI Taxonomy" id="1346286"/>
    <lineage>
        <taxon>Bacteria</taxon>
        <taxon>Pseudomonadati</taxon>
        <taxon>Bacteroidota</taxon>
        <taxon>Bacteroidia</taxon>
        <taxon>Bacteroidales</taxon>
        <taxon>Dysgonomonadaceae</taxon>
        <taxon>Dysgonomonas</taxon>
    </lineage>
</organism>
<dbReference type="Proteomes" id="UP000184480">
    <property type="component" value="Unassembled WGS sequence"/>
</dbReference>
<accession>A0A1M5IFD0</accession>
<evidence type="ECO:0000259" key="8">
    <source>
        <dbReference type="PROSITE" id="PS50893"/>
    </source>
</evidence>
<dbReference type="Gene3D" id="3.40.50.300">
    <property type="entry name" value="P-loop containing nucleotide triphosphate hydrolases"/>
    <property type="match status" value="1"/>
</dbReference>
<dbReference type="RefSeq" id="WP_062178636.1">
    <property type="nucleotide sequence ID" value="NZ_BBXL01000005.1"/>
</dbReference>
<dbReference type="InterPro" id="IPR011527">
    <property type="entry name" value="ABC1_TM_dom"/>
</dbReference>
<dbReference type="InterPro" id="IPR003593">
    <property type="entry name" value="AAA+_ATPase"/>
</dbReference>
<evidence type="ECO:0000256" key="6">
    <source>
        <dbReference type="ARBA" id="ARBA00023136"/>
    </source>
</evidence>
<comment type="subcellular location">
    <subcellularLocation>
        <location evidence="1">Cell membrane</location>
        <topology evidence="1">Multi-pass membrane protein</topology>
    </subcellularLocation>
</comment>
<feature type="domain" description="ABC transporter" evidence="8">
    <location>
        <begin position="381"/>
        <end position="614"/>
    </location>
</feature>